<gene>
    <name evidence="9" type="ORF">Lqua_3410</name>
    <name evidence="10" type="ORF">NCTC12376_00907</name>
</gene>
<keyword evidence="6" id="KW-0805">Transcription regulation</keyword>
<dbReference type="InterPro" id="IPR037138">
    <property type="entry name" value="His_deacetylse_dom_sf"/>
</dbReference>
<evidence type="ECO:0000313" key="12">
    <source>
        <dbReference type="Proteomes" id="UP000254230"/>
    </source>
</evidence>
<evidence type="ECO:0000256" key="6">
    <source>
        <dbReference type="ARBA" id="ARBA00023015"/>
    </source>
</evidence>
<dbReference type="PANTHER" id="PTHR10625:SF5">
    <property type="entry name" value="HISTONE DEACETYLASE"/>
    <property type="match status" value="1"/>
</dbReference>
<evidence type="ECO:0000256" key="1">
    <source>
        <dbReference type="ARBA" id="ARBA00007738"/>
    </source>
</evidence>
<dbReference type="STRING" id="45072.Lqua_3410"/>
<evidence type="ECO:0000313" key="9">
    <source>
        <dbReference type="EMBL" id="KTD42432.1"/>
    </source>
</evidence>
<dbReference type="EC" id="3.5.1.98" evidence="2"/>
<protein>
    <recommendedName>
        <fullName evidence="2">histone deacetylase</fullName>
        <ecNumber evidence="2">3.5.1.98</ecNumber>
    </recommendedName>
</protein>
<name>A0A378KRA8_9GAMM</name>
<evidence type="ECO:0000256" key="7">
    <source>
        <dbReference type="ARBA" id="ARBA00023163"/>
    </source>
</evidence>
<dbReference type="GO" id="GO:0141221">
    <property type="term" value="F:histone deacetylase activity, hydrolytic mechanism"/>
    <property type="evidence" value="ECO:0007669"/>
    <property type="project" value="UniProtKB-EC"/>
</dbReference>
<keyword evidence="7" id="KW-0804">Transcription</keyword>
<dbReference type="InterPro" id="IPR023801">
    <property type="entry name" value="His_deacetylse_dom"/>
</dbReference>
<feature type="domain" description="Histone deacetylase" evidence="8">
    <location>
        <begin position="172"/>
        <end position="470"/>
    </location>
</feature>
<keyword evidence="4" id="KW-0378">Hydrolase</keyword>
<dbReference type="Pfam" id="PF00850">
    <property type="entry name" value="Hist_deacetyl"/>
    <property type="match status" value="1"/>
</dbReference>
<evidence type="ECO:0000256" key="4">
    <source>
        <dbReference type="ARBA" id="ARBA00022801"/>
    </source>
</evidence>
<organism evidence="10 12">
    <name type="scientific">Legionella quateirensis</name>
    <dbReference type="NCBI Taxonomy" id="45072"/>
    <lineage>
        <taxon>Bacteria</taxon>
        <taxon>Pseudomonadati</taxon>
        <taxon>Pseudomonadota</taxon>
        <taxon>Gammaproteobacteria</taxon>
        <taxon>Legionellales</taxon>
        <taxon>Legionellaceae</taxon>
        <taxon>Legionella</taxon>
    </lineage>
</organism>
<reference evidence="9 11" key="1">
    <citation type="submission" date="2015-11" db="EMBL/GenBank/DDBJ databases">
        <title>Genomic analysis of 38 Legionella species identifies large and diverse effector repertoires.</title>
        <authorList>
            <person name="Burstein D."/>
            <person name="Amaro F."/>
            <person name="Zusman T."/>
            <person name="Lifshitz Z."/>
            <person name="Cohen O."/>
            <person name="Gilbert J.A."/>
            <person name="Pupko T."/>
            <person name="Shuman H.A."/>
            <person name="Segal G."/>
        </authorList>
    </citation>
    <scope>NUCLEOTIDE SEQUENCE [LARGE SCALE GENOMIC DNA]</scope>
    <source>
        <strain evidence="9 11">ATCC 49507</strain>
    </source>
</reference>
<dbReference type="RefSeq" id="WP_238585608.1">
    <property type="nucleotide sequence ID" value="NZ_CAAAIL010000012.1"/>
</dbReference>
<evidence type="ECO:0000256" key="3">
    <source>
        <dbReference type="ARBA" id="ARBA00022491"/>
    </source>
</evidence>
<comment type="similarity">
    <text evidence="1">Belongs to the histone deacetylase family. HD type 2 subfamily.</text>
</comment>
<accession>A0A378KRA8</accession>
<dbReference type="GO" id="GO:0040029">
    <property type="term" value="P:epigenetic regulation of gene expression"/>
    <property type="evidence" value="ECO:0007669"/>
    <property type="project" value="TreeGrafter"/>
</dbReference>
<keyword evidence="3" id="KW-0678">Repressor</keyword>
<dbReference type="InterPro" id="IPR023696">
    <property type="entry name" value="Ureohydrolase_dom_sf"/>
</dbReference>
<keyword evidence="11" id="KW-1185">Reference proteome</keyword>
<sequence length="494" mass="57003">MPRMFFNKQSPGSLRTELLSLNRLFKNKKFLEMQTIERLIEYKELMTSYIQNPHLASLKHDIKIIPERIFRQIDERIRFLNSVQDDIPDFDLSECYVQIPSHDEIDQMHHMPAGGTEDQQTRIMHMTQALDNYHSLPIITNNQDTVPEHWSRLFGEITIGDRLSAFHLLDEIPETDIILQSLLAVHPKEYLKKLIDYSIQASKRGVKELNSDIVITPETFRVLITDLATTLLNPSKVIFSFGLPTHHAFSDEGSGFCLINKTAVLMRFWETLHEEPVHYIIVGSDVNRDNGLCQILYQTASHMNICHIDIFDSRVYPGQDHSYIAQEFNSAGTAVGEKIKCWKHNNLEYYAVDLSLTSRKKIDLHPALRFALTQVKDQIAQAKIHHHKIALLLPTGWDSHEDETAPCGKWVNDRMMSQSEASKTRFNDGDLTFFYEQIFQLYNENKELIAGIYWGLEGGYDRAMYERQITIMAELIGTHLVHQTSKASSSSMSY</sequence>
<dbReference type="SUPFAM" id="SSF52768">
    <property type="entry name" value="Arginase/deacetylase"/>
    <property type="match status" value="1"/>
</dbReference>
<dbReference type="Proteomes" id="UP000054639">
    <property type="component" value="Unassembled WGS sequence"/>
</dbReference>
<proteinExistence type="inferred from homology"/>
<dbReference type="Proteomes" id="UP000254230">
    <property type="component" value="Unassembled WGS sequence"/>
</dbReference>
<dbReference type="EMBL" id="LNYR01000049">
    <property type="protein sequence ID" value="KTD42432.1"/>
    <property type="molecule type" value="Genomic_DNA"/>
</dbReference>
<reference evidence="10 12" key="2">
    <citation type="submission" date="2018-06" db="EMBL/GenBank/DDBJ databases">
        <authorList>
            <consortium name="Pathogen Informatics"/>
            <person name="Doyle S."/>
        </authorList>
    </citation>
    <scope>NUCLEOTIDE SEQUENCE [LARGE SCALE GENOMIC DNA]</scope>
    <source>
        <strain evidence="10 12">NCTC12376</strain>
    </source>
</reference>
<dbReference type="Gene3D" id="3.40.800.20">
    <property type="entry name" value="Histone deacetylase domain"/>
    <property type="match status" value="1"/>
</dbReference>
<dbReference type="PANTHER" id="PTHR10625">
    <property type="entry name" value="HISTONE DEACETYLASE HDAC1-RELATED"/>
    <property type="match status" value="1"/>
</dbReference>
<evidence type="ECO:0000256" key="2">
    <source>
        <dbReference type="ARBA" id="ARBA00012111"/>
    </source>
</evidence>
<dbReference type="AlphaFoldDB" id="A0A378KRA8"/>
<dbReference type="EMBL" id="UGOW01000001">
    <property type="protein sequence ID" value="STY17113.1"/>
    <property type="molecule type" value="Genomic_DNA"/>
</dbReference>
<evidence type="ECO:0000259" key="8">
    <source>
        <dbReference type="Pfam" id="PF00850"/>
    </source>
</evidence>
<evidence type="ECO:0000256" key="5">
    <source>
        <dbReference type="ARBA" id="ARBA00022853"/>
    </source>
</evidence>
<keyword evidence="5" id="KW-0156">Chromatin regulator</keyword>
<evidence type="ECO:0000313" key="10">
    <source>
        <dbReference type="EMBL" id="STY17113.1"/>
    </source>
</evidence>
<evidence type="ECO:0000313" key="11">
    <source>
        <dbReference type="Proteomes" id="UP000054639"/>
    </source>
</evidence>